<comment type="subcellular location">
    <subcellularLocation>
        <location evidence="1 9">Cell outer membrane</location>
        <topology evidence="1 9">Multi-pass membrane protein</topology>
    </subcellularLocation>
</comment>
<dbReference type="PANTHER" id="PTHR40980:SF3">
    <property type="entry name" value="TONB-DEPENDENT RECEPTOR-LIKE BETA-BARREL DOMAIN-CONTAINING PROTEIN"/>
    <property type="match status" value="1"/>
</dbReference>
<keyword evidence="8 9" id="KW-0998">Cell outer membrane</keyword>
<keyword evidence="7 9" id="KW-0472">Membrane</keyword>
<feature type="short sequence motif" description="TonB C-terminal box" evidence="10">
    <location>
        <begin position="887"/>
        <end position="904"/>
    </location>
</feature>
<gene>
    <name evidence="16" type="ORF">I8J32_005560</name>
</gene>
<dbReference type="KEGG" id="lsf:I8J32_005560"/>
<evidence type="ECO:0000259" key="14">
    <source>
        <dbReference type="Pfam" id="PF00593"/>
    </source>
</evidence>
<feature type="domain" description="TonB-dependent receptor plug" evidence="15">
    <location>
        <begin position="65"/>
        <end position="168"/>
    </location>
</feature>
<dbReference type="InterPro" id="IPR039426">
    <property type="entry name" value="TonB-dep_rcpt-like"/>
</dbReference>
<dbReference type="Gene3D" id="2.40.170.20">
    <property type="entry name" value="TonB-dependent receptor, beta-barrel domain"/>
    <property type="match status" value="1"/>
</dbReference>
<dbReference type="AlphaFoldDB" id="A0A974Y0U8"/>
<dbReference type="CDD" id="cd01347">
    <property type="entry name" value="ligand_gated_channel"/>
    <property type="match status" value="1"/>
</dbReference>
<dbReference type="InterPro" id="IPR010917">
    <property type="entry name" value="TonB_rcpt_CS"/>
</dbReference>
<dbReference type="GO" id="GO:0009279">
    <property type="term" value="C:cell outer membrane"/>
    <property type="evidence" value="ECO:0007669"/>
    <property type="project" value="UniProtKB-SubCell"/>
</dbReference>
<dbReference type="Pfam" id="PF00593">
    <property type="entry name" value="TonB_dep_Rec_b-barrel"/>
    <property type="match status" value="1"/>
</dbReference>
<sequence>MKRNLLSMALASATLMLATAAHAQDTPPPPQQAQPDQRSDEDAKTLDTVTVTGIRASIEKSIDTKQSSTSIVEAISAEDIGKLPDTSIADSIARLPGLTAQRFGNRPQEINIRGFAGDFSTALLNGREQVSPGNNRGVEFDQYPSELINSVVVYKTPDGSLIGQGLSGTIDLHTVRPLDFKEPVVALNLRGDMNEIEHDDDKLHGSRFSASYIDQFADNTVGLALGYAQLNNPTQSHVFEGWGYDSGVINGGNIFDVEGDNTRKGFMGVLEFRPNEMYSTTLDLFYSKFDREETKRGFQFSTGGTGNVVSREGDADLATRVQFQNVNFGVIRNDVNASYDDLFAIGWNHQLRLNDQWTLRADISNSSTKREERILETYARLAPGVEDDNVVATHNPDGYFDFDFSLDLTDPANFLLMDPGGWGGDRAQAGYLKDFDVTDNLTSVRFDLERTFDEGMFSSLEFGVNLTDRKKTRSSFENTLCLTVGCTSAENQGMAIPPQYITSSDLNFAGITFLGLDALGLLNDVYILNPKNHPDISKKNWDVHEEVTTLYVQGNINTDLGPVPVRGNVGLQVVNAQQSSDGFQSLPLGASGGPVSDSASFTHYLPSLNLSFQLPWDQYLRFGAARQMARPRMDELRVNNDIAIDFANPPNPNYPDEFQVPHYAMTGGNTQLEPWLANAYDLSWEMYFGGSKGYVSAAYFFKDLKTYIYTQEGFFDIRDTAFPPNLIDPSLSPIGRFSRPANGTGGYVRGHEIAVSIPLDLLWEPLLGFGIQANYADNDSSIQPYGPTRPNEPLPGLSKYVTNGTVYFERWGFAARVSARHRSDFVGEVQGFGGDREKRVFGAETVTDVQLGYTLQSGPMKDLSFLLQVNNLENEPYQTLDGSGRPNTFSEYGRTYLLGVNYKF</sequence>
<dbReference type="InterPro" id="IPR037066">
    <property type="entry name" value="Plug_dom_sf"/>
</dbReference>
<dbReference type="SUPFAM" id="SSF56935">
    <property type="entry name" value="Porins"/>
    <property type="match status" value="1"/>
</dbReference>
<feature type="domain" description="TonB-dependent receptor-like beta-barrel" evidence="14">
    <location>
        <begin position="395"/>
        <end position="872"/>
    </location>
</feature>
<dbReference type="Gene3D" id="2.170.130.10">
    <property type="entry name" value="TonB-dependent receptor, plug domain"/>
    <property type="match status" value="1"/>
</dbReference>
<feature type="region of interest" description="Disordered" evidence="12">
    <location>
        <begin position="21"/>
        <end position="44"/>
    </location>
</feature>
<accession>A0A974Y0U8</accession>
<evidence type="ECO:0000313" key="16">
    <source>
        <dbReference type="EMBL" id="QSX79337.1"/>
    </source>
</evidence>
<dbReference type="Proteomes" id="UP000639274">
    <property type="component" value="Chromosome"/>
</dbReference>
<keyword evidence="5 13" id="KW-0732">Signal</keyword>
<dbReference type="PROSITE" id="PS01156">
    <property type="entry name" value="TONB_DEPENDENT_REC_2"/>
    <property type="match status" value="1"/>
</dbReference>
<evidence type="ECO:0000256" key="9">
    <source>
        <dbReference type="PROSITE-ProRule" id="PRU01360"/>
    </source>
</evidence>
<evidence type="ECO:0000256" key="6">
    <source>
        <dbReference type="ARBA" id="ARBA00023077"/>
    </source>
</evidence>
<feature type="signal peptide" evidence="13">
    <location>
        <begin position="1"/>
        <end position="23"/>
    </location>
</feature>
<evidence type="ECO:0000256" key="11">
    <source>
        <dbReference type="RuleBase" id="RU003357"/>
    </source>
</evidence>
<keyword evidence="6 11" id="KW-0798">TonB box</keyword>
<evidence type="ECO:0000313" key="17">
    <source>
        <dbReference type="Proteomes" id="UP000639274"/>
    </source>
</evidence>
<proteinExistence type="inferred from homology"/>
<comment type="similarity">
    <text evidence="9 11">Belongs to the TonB-dependent receptor family.</text>
</comment>
<evidence type="ECO:0000256" key="2">
    <source>
        <dbReference type="ARBA" id="ARBA00022448"/>
    </source>
</evidence>
<evidence type="ECO:0000259" key="15">
    <source>
        <dbReference type="Pfam" id="PF07715"/>
    </source>
</evidence>
<dbReference type="PROSITE" id="PS52016">
    <property type="entry name" value="TONB_DEPENDENT_REC_3"/>
    <property type="match status" value="1"/>
</dbReference>
<organism evidence="16 17">
    <name type="scientific">Agrilutibacter solisilvae</name>
    <dbReference type="NCBI Taxonomy" id="2763317"/>
    <lineage>
        <taxon>Bacteria</taxon>
        <taxon>Pseudomonadati</taxon>
        <taxon>Pseudomonadota</taxon>
        <taxon>Gammaproteobacteria</taxon>
        <taxon>Lysobacterales</taxon>
        <taxon>Lysobacteraceae</taxon>
        <taxon>Agrilutibacter</taxon>
    </lineage>
</organism>
<dbReference type="EMBL" id="CP071518">
    <property type="protein sequence ID" value="QSX79337.1"/>
    <property type="molecule type" value="Genomic_DNA"/>
</dbReference>
<reference evidence="16 17" key="1">
    <citation type="submission" date="2021-03" db="EMBL/GenBank/DDBJ databases">
        <title>Lysobacter sp. nov. isolated from soil of gangwondo yeongwol, south Korea.</title>
        <authorList>
            <person name="Kim K.R."/>
            <person name="Kim K.H."/>
            <person name="Jeon C.O."/>
        </authorList>
    </citation>
    <scope>NUCLEOTIDE SEQUENCE [LARGE SCALE GENOMIC DNA]</scope>
    <source>
        <strain evidence="16 17">R19</strain>
    </source>
</reference>
<keyword evidence="2 9" id="KW-0813">Transport</keyword>
<dbReference type="InterPro" id="IPR000531">
    <property type="entry name" value="Beta-barrel_TonB"/>
</dbReference>
<keyword evidence="3 9" id="KW-1134">Transmembrane beta strand</keyword>
<keyword evidence="17" id="KW-1185">Reference proteome</keyword>
<dbReference type="Pfam" id="PF07715">
    <property type="entry name" value="Plug"/>
    <property type="match status" value="1"/>
</dbReference>
<dbReference type="InterPro" id="IPR036942">
    <property type="entry name" value="Beta-barrel_TonB_sf"/>
</dbReference>
<keyword evidence="16" id="KW-0675">Receptor</keyword>
<evidence type="ECO:0000256" key="7">
    <source>
        <dbReference type="ARBA" id="ARBA00023136"/>
    </source>
</evidence>
<dbReference type="NCBIfam" id="TIGR01782">
    <property type="entry name" value="TonB-Xanth-Caul"/>
    <property type="match status" value="1"/>
</dbReference>
<protein>
    <submittedName>
        <fullName evidence="16">TonB-dependent receptor</fullName>
    </submittedName>
</protein>
<evidence type="ECO:0000256" key="8">
    <source>
        <dbReference type="ARBA" id="ARBA00023237"/>
    </source>
</evidence>
<dbReference type="RefSeq" id="WP_200614555.1">
    <property type="nucleotide sequence ID" value="NZ_CP071518.1"/>
</dbReference>
<dbReference type="InterPro" id="IPR012910">
    <property type="entry name" value="Plug_dom"/>
</dbReference>
<keyword evidence="4 9" id="KW-0812">Transmembrane</keyword>
<evidence type="ECO:0000256" key="3">
    <source>
        <dbReference type="ARBA" id="ARBA00022452"/>
    </source>
</evidence>
<evidence type="ECO:0000256" key="1">
    <source>
        <dbReference type="ARBA" id="ARBA00004571"/>
    </source>
</evidence>
<evidence type="ECO:0000256" key="4">
    <source>
        <dbReference type="ARBA" id="ARBA00022692"/>
    </source>
</evidence>
<name>A0A974Y0U8_9GAMM</name>
<dbReference type="InterPro" id="IPR010104">
    <property type="entry name" value="TonB_rcpt_bac"/>
</dbReference>
<dbReference type="PANTHER" id="PTHR40980">
    <property type="entry name" value="PLUG DOMAIN-CONTAINING PROTEIN"/>
    <property type="match status" value="1"/>
</dbReference>
<evidence type="ECO:0000256" key="10">
    <source>
        <dbReference type="PROSITE-ProRule" id="PRU10144"/>
    </source>
</evidence>
<evidence type="ECO:0000256" key="5">
    <source>
        <dbReference type="ARBA" id="ARBA00022729"/>
    </source>
</evidence>
<feature type="chain" id="PRO_5037777353" evidence="13">
    <location>
        <begin position="24"/>
        <end position="904"/>
    </location>
</feature>
<evidence type="ECO:0000256" key="13">
    <source>
        <dbReference type="SAM" id="SignalP"/>
    </source>
</evidence>
<evidence type="ECO:0000256" key="12">
    <source>
        <dbReference type="SAM" id="MobiDB-lite"/>
    </source>
</evidence>